<evidence type="ECO:0008006" key="5">
    <source>
        <dbReference type="Google" id="ProtNLM"/>
    </source>
</evidence>
<dbReference type="AlphaFoldDB" id="A0A0W0TTZ2"/>
<dbReference type="STRING" id="453.Lfee_1385"/>
<dbReference type="PATRIC" id="fig|453.4.peg.1510"/>
<dbReference type="EMBL" id="LNYB01000051">
    <property type="protein sequence ID" value="KTC99219.1"/>
    <property type="molecule type" value="Genomic_DNA"/>
</dbReference>
<dbReference type="Proteomes" id="UP000251942">
    <property type="component" value="Unassembled WGS sequence"/>
</dbReference>
<dbReference type="EMBL" id="UASS01000015">
    <property type="protein sequence ID" value="SPX61075.1"/>
    <property type="molecule type" value="Genomic_DNA"/>
</dbReference>
<name>A0A0W0TTZ2_9GAMM</name>
<reference evidence="2 4" key="2">
    <citation type="submission" date="2018-06" db="EMBL/GenBank/DDBJ databases">
        <authorList>
            <consortium name="Pathogen Informatics"/>
            <person name="Doyle S."/>
        </authorList>
    </citation>
    <scope>NUCLEOTIDE SEQUENCE [LARGE SCALE GENOMIC DNA]</scope>
    <source>
        <strain evidence="2 4">NCTC12022</strain>
    </source>
</reference>
<organism evidence="1 3">
    <name type="scientific">Legionella feeleii</name>
    <dbReference type="NCBI Taxonomy" id="453"/>
    <lineage>
        <taxon>Bacteria</taxon>
        <taxon>Pseudomonadati</taxon>
        <taxon>Pseudomonadota</taxon>
        <taxon>Gammaproteobacteria</taxon>
        <taxon>Legionellales</taxon>
        <taxon>Legionellaceae</taxon>
        <taxon>Legionella</taxon>
    </lineage>
</organism>
<gene>
    <name evidence="1" type="ORF">Lfee_1385</name>
    <name evidence="2" type="ORF">NCTC12022_01813</name>
</gene>
<reference evidence="1 3" key="1">
    <citation type="submission" date="2015-11" db="EMBL/GenBank/DDBJ databases">
        <title>Genomic analysis of 38 Legionella species identifies large and diverse effector repertoires.</title>
        <authorList>
            <person name="Burstein D."/>
            <person name="Amaro F."/>
            <person name="Zusman T."/>
            <person name="Lifshitz Z."/>
            <person name="Cohen O."/>
            <person name="Gilbert J.A."/>
            <person name="Pupko T."/>
            <person name="Shuman H.A."/>
            <person name="Segal G."/>
        </authorList>
    </citation>
    <scope>NUCLEOTIDE SEQUENCE [LARGE SCALE GENOMIC DNA]</scope>
    <source>
        <strain evidence="1 3">WO-44C</strain>
    </source>
</reference>
<proteinExistence type="predicted"/>
<protein>
    <recommendedName>
        <fullName evidence="5">F-box domain-containing protein</fullName>
    </recommendedName>
</protein>
<evidence type="ECO:0000313" key="1">
    <source>
        <dbReference type="EMBL" id="KTC99219.1"/>
    </source>
</evidence>
<evidence type="ECO:0000313" key="3">
    <source>
        <dbReference type="Proteomes" id="UP000054698"/>
    </source>
</evidence>
<accession>A0A0W0TTZ2</accession>
<keyword evidence="3" id="KW-1185">Reference proteome</keyword>
<dbReference type="Proteomes" id="UP000054698">
    <property type="component" value="Unassembled WGS sequence"/>
</dbReference>
<sequence>MQGKKFEFFNGLPGEIQYNIAKYLPASELFSLNNSQTSFCFSSLFEPLVNDYQITHRLLQHVVCGEHAALRDMLTNHSLLIFKRGRVTDCSGRKFEHSSGFE</sequence>
<evidence type="ECO:0000313" key="2">
    <source>
        <dbReference type="EMBL" id="SPX61075.1"/>
    </source>
</evidence>
<evidence type="ECO:0000313" key="4">
    <source>
        <dbReference type="Proteomes" id="UP000251942"/>
    </source>
</evidence>